<dbReference type="RefSeq" id="WP_055214505.1">
    <property type="nucleotide sequence ID" value="NZ_CYXO01000011.1"/>
</dbReference>
<proteinExistence type="predicted"/>
<dbReference type="Gene3D" id="3.40.50.620">
    <property type="entry name" value="HUPs"/>
    <property type="match status" value="1"/>
</dbReference>
<dbReference type="SMART" id="SM00764">
    <property type="entry name" value="Citrate_ly_lig"/>
    <property type="match status" value="1"/>
</dbReference>
<dbReference type="Pfam" id="PF08218">
    <property type="entry name" value="Citrate_ly_lig"/>
    <property type="match status" value="1"/>
</dbReference>
<dbReference type="InterPro" id="IPR005216">
    <property type="entry name" value="Citrate_lyase_ligase"/>
</dbReference>
<name>A0A173U257_9FIRM</name>
<dbReference type="OrthoDB" id="9779753at2"/>
<dbReference type="EMBL" id="CYXO01000011">
    <property type="protein sequence ID" value="CUN09153.1"/>
    <property type="molecule type" value="Genomic_DNA"/>
</dbReference>
<dbReference type="GO" id="GO:0016747">
    <property type="term" value="F:acyltransferase activity, transferring groups other than amino-acyl groups"/>
    <property type="evidence" value="ECO:0007669"/>
    <property type="project" value="InterPro"/>
</dbReference>
<dbReference type="PROSITE" id="PS51186">
    <property type="entry name" value="GNAT"/>
    <property type="match status" value="1"/>
</dbReference>
<dbReference type="PIRSF" id="PIRSF005751">
    <property type="entry name" value="Acet_citr_lig"/>
    <property type="match status" value="1"/>
</dbReference>
<organism evidence="5 6">
    <name type="scientific">Dorea longicatena</name>
    <dbReference type="NCBI Taxonomy" id="88431"/>
    <lineage>
        <taxon>Bacteria</taxon>
        <taxon>Bacillati</taxon>
        <taxon>Bacillota</taxon>
        <taxon>Clostridia</taxon>
        <taxon>Lachnospirales</taxon>
        <taxon>Lachnospiraceae</taxon>
        <taxon>Dorea</taxon>
    </lineage>
</organism>
<evidence type="ECO:0000256" key="3">
    <source>
        <dbReference type="PIRNR" id="PIRNR005751"/>
    </source>
</evidence>
<dbReference type="PANTHER" id="PTHR40599">
    <property type="entry name" value="[CITRATE [PRO-3S]-LYASE] LIGASE"/>
    <property type="match status" value="1"/>
</dbReference>
<dbReference type="Gene3D" id="3.40.630.30">
    <property type="match status" value="1"/>
</dbReference>
<sequence>MSDYYISQISHSDKTAIQGVTALLQAEEIRLDTNLDYTCGMYDDEMNIIATGSCFGNTLRCLAVGSDHQGEGLMNQIISHLIEVQFNRGNTHLFLYTKCSSAKFFGDLGFYEIARIDGQIVFMENRRTGFKNYLKKLKDSSALQLQTLTESTSATNRKVAALVMNANPFTLGHQYLVEKAARENDLLHLFIVSEDASLVPFKVRKQLVMEGTAHLDNICYHDSGPYIISNATFPSYFQKDENAVIESHAILDLTVFTEIARTLGINRRYVGEEPTSLVTGIYNNIMSEKLPGNGIECVIVPRKTDGEKAISASTVRQAIKDNDMNTLKKLVPESTLRYFESEGAKDVIARIRNEENVIHY</sequence>
<keyword evidence="5" id="KW-0456">Lyase</keyword>
<protein>
    <recommendedName>
        <fullName evidence="3">[Citrate [pro-3S]-lyase] ligase</fullName>
        <ecNumber evidence="3">6.2.1.22</ecNumber>
    </recommendedName>
</protein>
<keyword evidence="1 3" id="KW-0547">Nucleotide-binding</keyword>
<comment type="function">
    <text evidence="3">Acetylation of prosthetic group (2-(5''-phosphoribosyl)-3'-dephosphocoenzyme-A) of the gamma subunit of citrate lyase.</text>
</comment>
<dbReference type="PANTHER" id="PTHR40599:SF1">
    <property type="entry name" value="[CITRATE [PRO-3S]-LYASE] LIGASE"/>
    <property type="match status" value="1"/>
</dbReference>
<dbReference type="InterPro" id="IPR013166">
    <property type="entry name" value="Citrate_lyase_ligase_C"/>
</dbReference>
<dbReference type="SUPFAM" id="SSF55729">
    <property type="entry name" value="Acyl-CoA N-acyltransferases (Nat)"/>
    <property type="match status" value="1"/>
</dbReference>
<evidence type="ECO:0000256" key="1">
    <source>
        <dbReference type="ARBA" id="ARBA00022741"/>
    </source>
</evidence>
<feature type="domain" description="N-acetyltransferase" evidence="4">
    <location>
        <begin position="1"/>
        <end position="128"/>
    </location>
</feature>
<dbReference type="InterPro" id="IPR016181">
    <property type="entry name" value="Acyl_CoA_acyltransferase"/>
</dbReference>
<dbReference type="GO" id="GO:0005524">
    <property type="term" value="F:ATP binding"/>
    <property type="evidence" value="ECO:0007669"/>
    <property type="project" value="UniProtKB-UniRule"/>
</dbReference>
<gene>
    <name evidence="5" type="primary">citC</name>
    <name evidence="5" type="ORF">ERS852573_01873</name>
</gene>
<dbReference type="AlphaFoldDB" id="A0A173U257"/>
<dbReference type="InterPro" id="IPR014729">
    <property type="entry name" value="Rossmann-like_a/b/a_fold"/>
</dbReference>
<evidence type="ECO:0000313" key="6">
    <source>
        <dbReference type="Proteomes" id="UP000095597"/>
    </source>
</evidence>
<evidence type="ECO:0000259" key="4">
    <source>
        <dbReference type="PROSITE" id="PS51186"/>
    </source>
</evidence>
<evidence type="ECO:0000313" key="5">
    <source>
        <dbReference type="EMBL" id="CUN09153.1"/>
    </source>
</evidence>
<dbReference type="EC" id="6.2.1.22" evidence="3"/>
<dbReference type="NCBIfam" id="TIGR00124">
    <property type="entry name" value="cit_ly_ligase"/>
    <property type="match status" value="1"/>
</dbReference>
<dbReference type="CDD" id="cd02169">
    <property type="entry name" value="Citrate_lyase_ligase"/>
    <property type="match status" value="1"/>
</dbReference>
<accession>A0A173U257</accession>
<dbReference type="NCBIfam" id="TIGR00125">
    <property type="entry name" value="cyt_tran_rel"/>
    <property type="match status" value="1"/>
</dbReference>
<dbReference type="InterPro" id="IPR000182">
    <property type="entry name" value="GNAT_dom"/>
</dbReference>
<reference evidence="5 6" key="1">
    <citation type="submission" date="2015-09" db="EMBL/GenBank/DDBJ databases">
        <authorList>
            <consortium name="Pathogen Informatics"/>
        </authorList>
    </citation>
    <scope>NUCLEOTIDE SEQUENCE [LARGE SCALE GENOMIC DNA]</scope>
    <source>
        <strain evidence="5 6">2789STDY5834961</strain>
    </source>
</reference>
<keyword evidence="2 3" id="KW-0067">ATP-binding</keyword>
<dbReference type="GO" id="GO:0008771">
    <property type="term" value="F:[citrate (pro-3S)-lyase] ligase activity"/>
    <property type="evidence" value="ECO:0007669"/>
    <property type="project" value="UniProtKB-EC"/>
</dbReference>
<comment type="catalytic activity">
    <reaction evidence="3">
        <text>holo-[citrate lyase ACP] + acetate + ATP = acetyl-[citrate lyase ACP] + AMP + diphosphate</text>
        <dbReference type="Rhea" id="RHEA:23788"/>
        <dbReference type="Rhea" id="RHEA-COMP:10158"/>
        <dbReference type="Rhea" id="RHEA-COMP:13710"/>
        <dbReference type="ChEBI" id="CHEBI:30089"/>
        <dbReference type="ChEBI" id="CHEBI:30616"/>
        <dbReference type="ChEBI" id="CHEBI:33019"/>
        <dbReference type="ChEBI" id="CHEBI:82683"/>
        <dbReference type="ChEBI" id="CHEBI:137976"/>
        <dbReference type="ChEBI" id="CHEBI:456215"/>
        <dbReference type="EC" id="6.2.1.22"/>
    </reaction>
</comment>
<dbReference type="GO" id="GO:0016829">
    <property type="term" value="F:lyase activity"/>
    <property type="evidence" value="ECO:0007669"/>
    <property type="project" value="UniProtKB-KW"/>
</dbReference>
<evidence type="ECO:0000256" key="2">
    <source>
        <dbReference type="ARBA" id="ARBA00022840"/>
    </source>
</evidence>
<dbReference type="InterPro" id="IPR004821">
    <property type="entry name" value="Cyt_trans-like"/>
</dbReference>
<dbReference type="Proteomes" id="UP000095597">
    <property type="component" value="Unassembled WGS sequence"/>
</dbReference>
<dbReference type="SUPFAM" id="SSF52374">
    <property type="entry name" value="Nucleotidylyl transferase"/>
    <property type="match status" value="1"/>
</dbReference>
<keyword evidence="3 5" id="KW-0436">Ligase</keyword>